<dbReference type="Proteomes" id="UP000188532">
    <property type="component" value="Unassembled WGS sequence"/>
</dbReference>
<evidence type="ECO:0000313" key="2">
    <source>
        <dbReference type="Proteomes" id="UP000188532"/>
    </source>
</evidence>
<comment type="caution">
    <text evidence="1">The sequence shown here is derived from an EMBL/GenBank/DDBJ whole genome shotgun (WGS) entry which is preliminary data.</text>
</comment>
<reference evidence="1 2" key="1">
    <citation type="submission" date="2017-02" db="EMBL/GenBank/DDBJ databases">
        <title>Complete genome sequences of Mycobacterium kansasii strains isolated from rhesus macaques.</title>
        <authorList>
            <person name="Panda A."/>
            <person name="Nagaraj S."/>
            <person name="Zhao X."/>
            <person name="Tettelin H."/>
            <person name="Detolla L.J."/>
        </authorList>
    </citation>
    <scope>NUCLEOTIDE SEQUENCE [LARGE SCALE GENOMIC DNA]</scope>
    <source>
        <strain evidence="1 2">11-3469</strain>
    </source>
</reference>
<dbReference type="EC" id="1.7.99.4" evidence="1"/>
<accession>A0A1V3XP65</accession>
<dbReference type="GO" id="GO:0016491">
    <property type="term" value="F:oxidoreductase activity"/>
    <property type="evidence" value="ECO:0007669"/>
    <property type="project" value="UniProtKB-KW"/>
</dbReference>
<organism evidence="1 2">
    <name type="scientific">Mycobacterium kansasii</name>
    <dbReference type="NCBI Taxonomy" id="1768"/>
    <lineage>
        <taxon>Bacteria</taxon>
        <taxon>Bacillati</taxon>
        <taxon>Actinomycetota</taxon>
        <taxon>Actinomycetes</taxon>
        <taxon>Mycobacteriales</taxon>
        <taxon>Mycobacteriaceae</taxon>
        <taxon>Mycobacterium</taxon>
    </lineage>
</organism>
<dbReference type="EMBL" id="MVBN01000002">
    <property type="protein sequence ID" value="OOK80870.1"/>
    <property type="molecule type" value="Genomic_DNA"/>
</dbReference>
<sequence length="61" mass="6675">MRRADHLVVTPPVTVENVSLSPAAPGYRAQISREFPRGEEASAALQQLLERSADVRCDGQQ</sequence>
<dbReference type="AlphaFoldDB" id="A0A1V3XP65"/>
<keyword evidence="1" id="KW-0560">Oxidoreductase</keyword>
<proteinExistence type="predicted"/>
<name>A0A1V3XP65_MYCKA</name>
<evidence type="ECO:0000313" key="1">
    <source>
        <dbReference type="EMBL" id="OOK80870.1"/>
    </source>
</evidence>
<gene>
    <name evidence="1" type="ORF">BZL29_2388</name>
</gene>
<protein>
    <submittedName>
        <fullName evidence="1">Nitrate reductase domain protein</fullName>
        <ecNumber evidence="1">1.7.99.4</ecNumber>
    </submittedName>
</protein>